<protein>
    <submittedName>
        <fullName evidence="1">Type VI secretion system protein</fullName>
    </submittedName>
</protein>
<dbReference type="EMBL" id="LUCV01000042">
    <property type="protein sequence ID" value="OAI86057.1"/>
    <property type="molecule type" value="Genomic_DNA"/>
</dbReference>
<evidence type="ECO:0000313" key="2">
    <source>
        <dbReference type="Proteomes" id="UP000077752"/>
    </source>
</evidence>
<dbReference type="PANTHER" id="PTHR34319">
    <property type="entry name" value="MAJOR EXPORTED PROTEIN"/>
    <property type="match status" value="1"/>
</dbReference>
<dbReference type="Proteomes" id="UP000077752">
    <property type="component" value="Unassembled WGS sequence"/>
</dbReference>
<organism evidence="1 2">
    <name type="scientific">Pseudomonas putida</name>
    <name type="common">Arthrobacter siderocapsulatus</name>
    <dbReference type="NCBI Taxonomy" id="303"/>
    <lineage>
        <taxon>Bacteria</taxon>
        <taxon>Pseudomonadati</taxon>
        <taxon>Pseudomonadota</taxon>
        <taxon>Gammaproteobacteria</taxon>
        <taxon>Pseudomonadales</taxon>
        <taxon>Pseudomonadaceae</taxon>
        <taxon>Pseudomonas</taxon>
    </lineage>
</organism>
<dbReference type="InterPro" id="IPR036624">
    <property type="entry name" value="Hcp1-lik_sf"/>
</dbReference>
<comment type="caution">
    <text evidence="1">The sequence shown here is derived from an EMBL/GenBank/DDBJ whole genome shotgun (WGS) entry which is preliminary data.</text>
</comment>
<dbReference type="Gene3D" id="2.30.110.20">
    <property type="entry name" value="Hcp1-like"/>
    <property type="match status" value="1"/>
</dbReference>
<dbReference type="RefSeq" id="WP_064304328.1">
    <property type="nucleotide sequence ID" value="NZ_LUCV01000042.1"/>
</dbReference>
<sequence>MSSHSYMSITGTKSGLISAGCSTQESIGNKCQVGHTDQILIQSLNHSMTSISNISEAVHNPLVIHKPLDKSTPLLAQALANREELFCEIDLYRTFGGNQQKYFTLSIKGARIVAINLDIPDVLLYSDAEPMEQVMLRYHSITWIHRAANTSGYAFWGLED</sequence>
<dbReference type="InterPro" id="IPR052947">
    <property type="entry name" value="T6SS_Hcp1_domain"/>
</dbReference>
<dbReference type="PANTHER" id="PTHR34319:SF7">
    <property type="entry name" value="HNH ENDONUCLEASE DOMAIN-CONTAINING PROTEIN"/>
    <property type="match status" value="1"/>
</dbReference>
<name>A0A177SC65_PSEPU</name>
<reference evidence="1 2" key="1">
    <citation type="submission" date="2016-03" db="EMBL/GenBank/DDBJ databases">
        <title>Draft Genome Assembly of Pseudomonas putida strain CBF10-2.</title>
        <authorList>
            <person name="Iyer R.S."/>
            <person name="Damania A."/>
        </authorList>
    </citation>
    <scope>NUCLEOTIDE SEQUENCE [LARGE SCALE GENOMIC DNA]</scope>
    <source>
        <strain evidence="1 2">CBF10-2</strain>
    </source>
</reference>
<proteinExistence type="predicted"/>
<dbReference type="InterPro" id="IPR008514">
    <property type="entry name" value="T6SS_Hcp"/>
</dbReference>
<evidence type="ECO:0000313" key="1">
    <source>
        <dbReference type="EMBL" id="OAI86057.1"/>
    </source>
</evidence>
<dbReference type="SUPFAM" id="SSF141452">
    <property type="entry name" value="Hcp1-like"/>
    <property type="match status" value="1"/>
</dbReference>
<gene>
    <name evidence="1" type="ORF">AYO28_25495</name>
</gene>
<accession>A0A177SC65</accession>
<dbReference type="AlphaFoldDB" id="A0A177SC65"/>
<dbReference type="NCBIfam" id="TIGR03344">
    <property type="entry name" value="VI_effect_Hcp1"/>
    <property type="match status" value="1"/>
</dbReference>
<dbReference type="Pfam" id="PF05638">
    <property type="entry name" value="T6SS_HCP"/>
    <property type="match status" value="1"/>
</dbReference>